<keyword evidence="4" id="KW-1185">Reference proteome</keyword>
<dbReference type="PANTHER" id="PTHR43092:SF2">
    <property type="entry name" value="HERCYNYLCYSTEINE SULFOXIDE LYASE"/>
    <property type="match status" value="1"/>
</dbReference>
<evidence type="ECO:0000313" key="4">
    <source>
        <dbReference type="Proteomes" id="UP001437256"/>
    </source>
</evidence>
<dbReference type="SUPFAM" id="SSF53383">
    <property type="entry name" value="PLP-dependent transferases"/>
    <property type="match status" value="1"/>
</dbReference>
<dbReference type="InterPro" id="IPR015424">
    <property type="entry name" value="PyrdxlP-dep_Trfase"/>
</dbReference>
<organism evidence="3 4">
    <name type="scientific">Marasmius tenuissimus</name>
    <dbReference type="NCBI Taxonomy" id="585030"/>
    <lineage>
        <taxon>Eukaryota</taxon>
        <taxon>Fungi</taxon>
        <taxon>Dikarya</taxon>
        <taxon>Basidiomycota</taxon>
        <taxon>Agaricomycotina</taxon>
        <taxon>Agaricomycetes</taxon>
        <taxon>Agaricomycetidae</taxon>
        <taxon>Agaricales</taxon>
        <taxon>Marasmiineae</taxon>
        <taxon>Marasmiaceae</taxon>
        <taxon>Marasmius</taxon>
    </lineage>
</organism>
<proteinExistence type="predicted"/>
<sequence>MAQTRLAPLENYKSKSPPAFGHPMLEYFSFDKNFTNMNHGENPVSNYRYHTVLTIRSYGSTPIPVLDASKAFADQVEANPEVFHRLDYIPLLVAARERVAKVIGVRDVDELVFVPNASHGLNTVLWNFIWEEGDIIIACNTTYNSIGRTVQYLHDILPHPDLEPFTIILPTTHEKILENWRRHLRALNEKRKELRPNKKIVAVLDSIVSVPGILLPWKEMVQICKEENIWSVVDAAHSIGQEVNIDLEKADPDFWVSNCHKWLFTKRSAALLYVPKRNQHLIKSTFPTSAAYIPVDQQTGKQAFVEQFLWNGTIDWTNYFTVVPALDFREWIGGEEKINAYCRKLAIEGGRKLAETMGTEVLDDTENQELTLNMLIRPCDLQTNVTLPISSKVPFTAEVDLKFKTKMLRDKNTFGAHYLHNGRWCVRVSAQIWVELEDFVKLGKAYLDVCPEIEREVLGEEKGKL</sequence>
<dbReference type="PANTHER" id="PTHR43092">
    <property type="entry name" value="L-CYSTEINE DESULFHYDRASE"/>
    <property type="match status" value="1"/>
</dbReference>
<dbReference type="Proteomes" id="UP001437256">
    <property type="component" value="Unassembled WGS sequence"/>
</dbReference>
<dbReference type="EMBL" id="JBBXMP010000004">
    <property type="protein sequence ID" value="KAL0071154.1"/>
    <property type="molecule type" value="Genomic_DNA"/>
</dbReference>
<evidence type="ECO:0000259" key="2">
    <source>
        <dbReference type="Pfam" id="PF00266"/>
    </source>
</evidence>
<evidence type="ECO:0000256" key="1">
    <source>
        <dbReference type="ARBA" id="ARBA00022898"/>
    </source>
</evidence>
<accession>A0ABR3ADW2</accession>
<gene>
    <name evidence="3" type="ORF">AAF712_001714</name>
</gene>
<evidence type="ECO:0000313" key="3">
    <source>
        <dbReference type="EMBL" id="KAL0071154.1"/>
    </source>
</evidence>
<dbReference type="InterPro" id="IPR015421">
    <property type="entry name" value="PyrdxlP-dep_Trfase_major"/>
</dbReference>
<reference evidence="3 4" key="1">
    <citation type="submission" date="2024-05" db="EMBL/GenBank/DDBJ databases">
        <title>A draft genome resource for the thread blight pathogen Marasmius tenuissimus strain MS-2.</title>
        <authorList>
            <person name="Yulfo-Soto G.E."/>
            <person name="Baruah I.K."/>
            <person name="Amoako-Attah I."/>
            <person name="Bukari Y."/>
            <person name="Meinhardt L.W."/>
            <person name="Bailey B.A."/>
            <person name="Cohen S.P."/>
        </authorList>
    </citation>
    <scope>NUCLEOTIDE SEQUENCE [LARGE SCALE GENOMIC DNA]</scope>
    <source>
        <strain evidence="3 4">MS-2</strain>
    </source>
</reference>
<name>A0ABR3ADW2_9AGAR</name>
<comment type="caution">
    <text evidence="3">The sequence shown here is derived from an EMBL/GenBank/DDBJ whole genome shotgun (WGS) entry which is preliminary data.</text>
</comment>
<feature type="domain" description="Aminotransferase class V" evidence="2">
    <location>
        <begin position="61"/>
        <end position="371"/>
    </location>
</feature>
<dbReference type="Pfam" id="PF00266">
    <property type="entry name" value="Aminotran_5"/>
    <property type="match status" value="1"/>
</dbReference>
<keyword evidence="1" id="KW-0663">Pyridoxal phosphate</keyword>
<dbReference type="InterPro" id="IPR000192">
    <property type="entry name" value="Aminotrans_V_dom"/>
</dbReference>
<dbReference type="Gene3D" id="3.40.640.10">
    <property type="entry name" value="Type I PLP-dependent aspartate aminotransferase-like (Major domain)"/>
    <property type="match status" value="1"/>
</dbReference>
<protein>
    <recommendedName>
        <fullName evidence="2">Aminotransferase class V domain-containing protein</fullName>
    </recommendedName>
</protein>